<reference evidence="8 9" key="1">
    <citation type="submission" date="2024-03" db="EMBL/GenBank/DDBJ databases">
        <authorList>
            <person name="Martinez-Hernandez J."/>
        </authorList>
    </citation>
    <scope>NUCLEOTIDE SEQUENCE [LARGE SCALE GENOMIC DNA]</scope>
</reference>
<feature type="transmembrane region" description="Helical" evidence="7">
    <location>
        <begin position="100"/>
        <end position="119"/>
    </location>
</feature>
<accession>A0AAV1XJC6</accession>
<sequence>MKCSPVPVNEVNPKRNQTQKPLFSDSKDSYVITYKFNQSHPFNFPSLNSNSLRPFGIRVSPKQPMNKNRVLVEMLQQSVEASGPVSSGRFNNWVSECHGFWHNAFLLIASFLFVLYLAFQAKQSFLKLSHGRSYIIISYYISLWIISLLNLAWCSFQAWECSSGKVMTWNLLSLFTTSGMLFLEVSLLAFLLQGNTASGLEALTRTFGISGIIVGFDILLKAIYLFAFGIPLFIDSNDGIQHAKWNLWVVHKLLLTVVYGFILFMYHSRWRERLPARPAFYKYVTIMFIFNAIALFACGLTGNGAAFGFWLYRVTVVCYHAFYLPLLYITFLADFFQEEDLHLESVYYSEMKDAGFFESDWD</sequence>
<proteinExistence type="inferred from homology"/>
<feature type="transmembrane region" description="Helical" evidence="7">
    <location>
        <begin position="246"/>
        <end position="267"/>
    </location>
</feature>
<dbReference type="AlphaFoldDB" id="A0AAV1XJC6"/>
<keyword evidence="9" id="KW-1185">Reference proteome</keyword>
<evidence type="ECO:0000256" key="6">
    <source>
        <dbReference type="SAM" id="MobiDB-lite"/>
    </source>
</evidence>
<name>A0AAV1XJC6_LUPLU</name>
<evidence type="ECO:0008006" key="10">
    <source>
        <dbReference type="Google" id="ProtNLM"/>
    </source>
</evidence>
<dbReference type="Pfam" id="PF10160">
    <property type="entry name" value="Tmemb_40"/>
    <property type="match status" value="1"/>
</dbReference>
<keyword evidence="5 7" id="KW-0472">Membrane</keyword>
<dbReference type="Proteomes" id="UP001497480">
    <property type="component" value="Unassembled WGS sequence"/>
</dbReference>
<feature type="transmembrane region" description="Helical" evidence="7">
    <location>
        <begin position="212"/>
        <end position="234"/>
    </location>
</feature>
<comment type="caution">
    <text evidence="8">The sequence shown here is derived from an EMBL/GenBank/DDBJ whole genome shotgun (WGS) entry which is preliminary data.</text>
</comment>
<gene>
    <name evidence="8" type="ORF">LLUT_LOCUS22058</name>
</gene>
<feature type="transmembrane region" description="Helical" evidence="7">
    <location>
        <begin position="279"/>
        <end position="297"/>
    </location>
</feature>
<feature type="region of interest" description="Disordered" evidence="6">
    <location>
        <begin position="1"/>
        <end position="22"/>
    </location>
</feature>
<evidence type="ECO:0000256" key="1">
    <source>
        <dbReference type="ARBA" id="ARBA00004141"/>
    </source>
</evidence>
<dbReference type="EMBL" id="CAXHTB010000015">
    <property type="protein sequence ID" value="CAL0320998.1"/>
    <property type="molecule type" value="Genomic_DNA"/>
</dbReference>
<evidence type="ECO:0000256" key="4">
    <source>
        <dbReference type="ARBA" id="ARBA00022989"/>
    </source>
</evidence>
<keyword evidence="4 7" id="KW-1133">Transmembrane helix</keyword>
<comment type="similarity">
    <text evidence="2">Belongs to the UPF0359 family.</text>
</comment>
<evidence type="ECO:0000313" key="9">
    <source>
        <dbReference type="Proteomes" id="UP001497480"/>
    </source>
</evidence>
<protein>
    <recommendedName>
        <fullName evidence="10">Transmembrane protein adipocyte-associated 1</fullName>
    </recommendedName>
</protein>
<feature type="transmembrane region" description="Helical" evidence="7">
    <location>
        <begin position="139"/>
        <end position="159"/>
    </location>
</feature>
<keyword evidence="3 7" id="KW-0812">Transmembrane</keyword>
<evidence type="ECO:0000256" key="2">
    <source>
        <dbReference type="ARBA" id="ARBA00010125"/>
    </source>
</evidence>
<feature type="transmembrane region" description="Helical" evidence="7">
    <location>
        <begin position="309"/>
        <end position="333"/>
    </location>
</feature>
<dbReference type="GO" id="GO:0004930">
    <property type="term" value="F:G protein-coupled receptor activity"/>
    <property type="evidence" value="ECO:0007669"/>
    <property type="project" value="TreeGrafter"/>
</dbReference>
<evidence type="ECO:0000256" key="5">
    <source>
        <dbReference type="ARBA" id="ARBA00023136"/>
    </source>
</evidence>
<dbReference type="GO" id="GO:0005886">
    <property type="term" value="C:plasma membrane"/>
    <property type="evidence" value="ECO:0007669"/>
    <property type="project" value="TreeGrafter"/>
</dbReference>
<feature type="transmembrane region" description="Helical" evidence="7">
    <location>
        <begin position="171"/>
        <end position="192"/>
    </location>
</feature>
<comment type="subcellular location">
    <subcellularLocation>
        <location evidence="1">Membrane</location>
        <topology evidence="1">Multi-pass membrane protein</topology>
    </subcellularLocation>
</comment>
<dbReference type="PANTHER" id="PTHR15876:SF8">
    <property type="entry name" value="TRANSMEMBRANE PROTEIN ADIPOCYTE-ASSOCIATED 1"/>
    <property type="match status" value="1"/>
</dbReference>
<evidence type="ECO:0000256" key="7">
    <source>
        <dbReference type="SAM" id="Phobius"/>
    </source>
</evidence>
<evidence type="ECO:0000313" key="8">
    <source>
        <dbReference type="EMBL" id="CAL0320998.1"/>
    </source>
</evidence>
<dbReference type="InterPro" id="IPR018781">
    <property type="entry name" value="TPRA1/CAND2/CAND8"/>
</dbReference>
<organism evidence="8 9">
    <name type="scientific">Lupinus luteus</name>
    <name type="common">European yellow lupine</name>
    <dbReference type="NCBI Taxonomy" id="3873"/>
    <lineage>
        <taxon>Eukaryota</taxon>
        <taxon>Viridiplantae</taxon>
        <taxon>Streptophyta</taxon>
        <taxon>Embryophyta</taxon>
        <taxon>Tracheophyta</taxon>
        <taxon>Spermatophyta</taxon>
        <taxon>Magnoliopsida</taxon>
        <taxon>eudicotyledons</taxon>
        <taxon>Gunneridae</taxon>
        <taxon>Pentapetalae</taxon>
        <taxon>rosids</taxon>
        <taxon>fabids</taxon>
        <taxon>Fabales</taxon>
        <taxon>Fabaceae</taxon>
        <taxon>Papilionoideae</taxon>
        <taxon>50 kb inversion clade</taxon>
        <taxon>genistoids sensu lato</taxon>
        <taxon>core genistoids</taxon>
        <taxon>Genisteae</taxon>
        <taxon>Lupinus</taxon>
    </lineage>
</organism>
<dbReference type="PANTHER" id="PTHR15876">
    <property type="entry name" value="TRANSMEMBRANE PROTEIN ADIPOCYTE-ASSOCIATED 1"/>
    <property type="match status" value="1"/>
</dbReference>
<evidence type="ECO:0000256" key="3">
    <source>
        <dbReference type="ARBA" id="ARBA00022692"/>
    </source>
</evidence>